<gene>
    <name evidence="2" type="ORF">RchiOBHm_Chr5g0065181</name>
</gene>
<dbReference type="Gene3D" id="1.10.287.1490">
    <property type="match status" value="1"/>
</dbReference>
<accession>A0A2P6QIV6</accession>
<comment type="caution">
    <text evidence="2">The sequence shown here is derived from an EMBL/GenBank/DDBJ whole genome shotgun (WGS) entry which is preliminary data.</text>
</comment>
<dbReference type="AlphaFoldDB" id="A0A2P6QIV6"/>
<reference evidence="2 3" key="1">
    <citation type="journal article" date="2018" name="Nat. Genet.">
        <title>The Rosa genome provides new insights in the design of modern roses.</title>
        <authorList>
            <person name="Bendahmane M."/>
        </authorList>
    </citation>
    <scope>NUCLEOTIDE SEQUENCE [LARGE SCALE GENOMIC DNA]</scope>
    <source>
        <strain evidence="3">cv. Old Blush</strain>
    </source>
</reference>
<dbReference type="EMBL" id="PDCK01000043">
    <property type="protein sequence ID" value="PRQ34108.1"/>
    <property type="molecule type" value="Genomic_DNA"/>
</dbReference>
<feature type="compositionally biased region" description="Basic and acidic residues" evidence="1">
    <location>
        <begin position="38"/>
        <end position="66"/>
    </location>
</feature>
<evidence type="ECO:0000313" key="3">
    <source>
        <dbReference type="Proteomes" id="UP000238479"/>
    </source>
</evidence>
<feature type="region of interest" description="Disordered" evidence="1">
    <location>
        <begin position="339"/>
        <end position="360"/>
    </location>
</feature>
<dbReference type="Gramene" id="PRQ34108">
    <property type="protein sequence ID" value="PRQ34108"/>
    <property type="gene ID" value="RchiOBHm_Chr5g0065181"/>
</dbReference>
<dbReference type="OrthoDB" id="8178130at2759"/>
<name>A0A2P6QIV6_ROSCH</name>
<evidence type="ECO:0000313" key="2">
    <source>
        <dbReference type="EMBL" id="PRQ34108.1"/>
    </source>
</evidence>
<dbReference type="Proteomes" id="UP000238479">
    <property type="component" value="Chromosome 5"/>
</dbReference>
<keyword evidence="3" id="KW-1185">Reference proteome</keyword>
<proteinExistence type="predicted"/>
<evidence type="ECO:0000256" key="1">
    <source>
        <dbReference type="SAM" id="MobiDB-lite"/>
    </source>
</evidence>
<feature type="region of interest" description="Disordered" evidence="1">
    <location>
        <begin position="37"/>
        <end position="66"/>
    </location>
</feature>
<protein>
    <submittedName>
        <fullName evidence="2">Uncharacterized protein</fullName>
    </submittedName>
</protein>
<organism evidence="2 3">
    <name type="scientific">Rosa chinensis</name>
    <name type="common">China rose</name>
    <dbReference type="NCBI Taxonomy" id="74649"/>
    <lineage>
        <taxon>Eukaryota</taxon>
        <taxon>Viridiplantae</taxon>
        <taxon>Streptophyta</taxon>
        <taxon>Embryophyta</taxon>
        <taxon>Tracheophyta</taxon>
        <taxon>Spermatophyta</taxon>
        <taxon>Magnoliopsida</taxon>
        <taxon>eudicotyledons</taxon>
        <taxon>Gunneridae</taxon>
        <taxon>Pentapetalae</taxon>
        <taxon>rosids</taxon>
        <taxon>fabids</taxon>
        <taxon>Rosales</taxon>
        <taxon>Rosaceae</taxon>
        <taxon>Rosoideae</taxon>
        <taxon>Rosoideae incertae sedis</taxon>
        <taxon>Rosa</taxon>
    </lineage>
</organism>
<sequence length="360" mass="41300">MVPAGELQFGNFHQVLMNLRSRVEKIVNEGQKALLESPEQKEDLRKQLEKSEAQNKDLEKELEKSEAQNKELHNIVLDQHTALSSYEDQIKNLKKELDQVGSHESRSEIMTKEHDGLISKYNQALKQRDSALEKLNTIGAELKEAQKDLELSKNVWDAERIALAERLTKAKKTWEAERMALTSTILTHQDSTWKYNQALKERDSALKEVQKDLSKSRVELESGKKDLNTAMNELNILGAELNEVRKDLSKSRAKLELGKKVWEAEKMELTKKLNKFGTGNSDLREELYDLAKIHEKHIKENENAYCTGYLTGWFREPHEYISLRGYEAKEVTLPVHNPLEATSSHSHSRATIRRFGSAGP</sequence>